<dbReference type="AlphaFoldDB" id="A0A8S1DL70"/>
<proteinExistence type="predicted"/>
<name>A0A8S1DL70_9INSE</name>
<keyword evidence="2" id="KW-1185">Reference proteome</keyword>
<protein>
    <submittedName>
        <fullName evidence="1">Uncharacterized protein</fullName>
    </submittedName>
</protein>
<accession>A0A8S1DL70</accession>
<reference evidence="1 2" key="1">
    <citation type="submission" date="2020-04" db="EMBL/GenBank/DDBJ databases">
        <authorList>
            <person name="Alioto T."/>
            <person name="Alioto T."/>
            <person name="Gomez Garrido J."/>
        </authorList>
    </citation>
    <scope>NUCLEOTIDE SEQUENCE [LARGE SCALE GENOMIC DNA]</scope>
</reference>
<evidence type="ECO:0000313" key="1">
    <source>
        <dbReference type="EMBL" id="CAB3384476.1"/>
    </source>
</evidence>
<dbReference type="Proteomes" id="UP000494165">
    <property type="component" value="Unassembled WGS sequence"/>
</dbReference>
<comment type="caution">
    <text evidence="1">The sequence shown here is derived from an EMBL/GenBank/DDBJ whole genome shotgun (WGS) entry which is preliminary data.</text>
</comment>
<dbReference type="EMBL" id="CADEPI010000352">
    <property type="protein sequence ID" value="CAB3384476.1"/>
    <property type="molecule type" value="Genomic_DNA"/>
</dbReference>
<organism evidence="1 2">
    <name type="scientific">Cloeon dipterum</name>
    <dbReference type="NCBI Taxonomy" id="197152"/>
    <lineage>
        <taxon>Eukaryota</taxon>
        <taxon>Metazoa</taxon>
        <taxon>Ecdysozoa</taxon>
        <taxon>Arthropoda</taxon>
        <taxon>Hexapoda</taxon>
        <taxon>Insecta</taxon>
        <taxon>Pterygota</taxon>
        <taxon>Palaeoptera</taxon>
        <taxon>Ephemeroptera</taxon>
        <taxon>Pisciforma</taxon>
        <taxon>Baetidae</taxon>
        <taxon>Cloeon</taxon>
    </lineage>
</organism>
<evidence type="ECO:0000313" key="2">
    <source>
        <dbReference type="Proteomes" id="UP000494165"/>
    </source>
</evidence>
<sequence length="124" mass="13971">MSRSIISSKITVLEATLSKEARHLDLSAAAERRRLLASIRARRFWTPVGSVSTSRKNSGHHAVLQERGSGKLDLRGILSAEELDHLERLLQLMQVVEPPAISQWNIKPDENEGHDKSRNVVFHM</sequence>
<gene>
    <name evidence="1" type="ORF">CLODIP_2_CD10571</name>
</gene>